<dbReference type="OrthoDB" id="9801795at2"/>
<keyword evidence="6" id="KW-0378">Hydrolase</keyword>
<dbReference type="Gene3D" id="3.40.1080.20">
    <property type="entry name" value="Acetyl-CoA hydrolase/transferase C-terminal domain"/>
    <property type="match status" value="1"/>
</dbReference>
<evidence type="ECO:0000256" key="2">
    <source>
        <dbReference type="ARBA" id="ARBA00022679"/>
    </source>
</evidence>
<keyword evidence="3" id="KW-0963">Cytoplasm</keyword>
<reference evidence="6 7" key="1">
    <citation type="submission" date="2015-03" db="EMBL/GenBank/DDBJ databases">
        <authorList>
            <person name="Murphy D."/>
        </authorList>
    </citation>
    <scope>NUCLEOTIDE SEQUENCE [LARGE SCALE GENOMIC DNA]</scope>
    <source>
        <strain evidence="6 7">OL-4</strain>
    </source>
</reference>
<dbReference type="AlphaFoldDB" id="A0A0E4C9S8"/>
<feature type="binding site" evidence="3">
    <location>
        <begin position="218"/>
        <end position="222"/>
    </location>
    <ligand>
        <name>CoA</name>
        <dbReference type="ChEBI" id="CHEBI:57287"/>
    </ligand>
</feature>
<evidence type="ECO:0000313" key="7">
    <source>
        <dbReference type="Proteomes" id="UP000045545"/>
    </source>
</evidence>
<comment type="catalytic activity">
    <reaction evidence="3">
        <text>butanoate + acetyl-CoA = butanoyl-CoA + acetate</text>
        <dbReference type="Rhea" id="RHEA:30071"/>
        <dbReference type="ChEBI" id="CHEBI:17968"/>
        <dbReference type="ChEBI" id="CHEBI:30089"/>
        <dbReference type="ChEBI" id="CHEBI:57288"/>
        <dbReference type="ChEBI" id="CHEBI:57371"/>
    </reaction>
</comment>
<dbReference type="GO" id="GO:0016787">
    <property type="term" value="F:hydrolase activity"/>
    <property type="evidence" value="ECO:0007669"/>
    <property type="project" value="UniProtKB-KW"/>
</dbReference>
<dbReference type="EMBL" id="CGIH01000052">
    <property type="protein sequence ID" value="CFY10305.1"/>
    <property type="molecule type" value="Genomic_DNA"/>
</dbReference>
<keyword evidence="3" id="KW-0276">Fatty acid metabolism</keyword>
<feature type="active site" description="5-glutamyl coenzyme A thioester intermediate" evidence="3">
    <location>
        <position position="243"/>
    </location>
</feature>
<dbReference type="Gene3D" id="3.30.750.70">
    <property type="entry name" value="4-hydroxybutyrate coenzyme like domains"/>
    <property type="match status" value="1"/>
</dbReference>
<dbReference type="InterPro" id="IPR026888">
    <property type="entry name" value="AcetylCoA_hyd_C"/>
</dbReference>
<keyword evidence="2 3" id="KW-0808">Transferase</keyword>
<feature type="binding site" evidence="3">
    <location>
        <position position="341"/>
    </location>
    <ligand>
        <name>CoA</name>
        <dbReference type="ChEBI" id="CHEBI:57287"/>
    </ligand>
</feature>
<dbReference type="RefSeq" id="WP_046500064.1">
    <property type="nucleotide sequence ID" value="NZ_CGIH01000052.1"/>
</dbReference>
<dbReference type="HAMAP" id="MF_03228">
    <property type="entry name" value="But_CoA_trans"/>
    <property type="match status" value="1"/>
</dbReference>
<dbReference type="PANTHER" id="PTHR21432:SF20">
    <property type="entry name" value="ACETYL-COA HYDROLASE"/>
    <property type="match status" value="1"/>
</dbReference>
<sequence>MDYIAEYKSKLITAEEAAKLVKSGDWVQMGEFVMQPKDCDAALAKRKDELTDVKIRLTTMSWLPEVCKVDPERKHFIMNDWHFSGTSRRLMDKNLCSYIPLTYHEARSLYQDLDVDVSFQPVTSIDKNGFFNFSTSNSMASYSTKQAKKLVVEVNSSAPVCLGGLGESIHISEVDYIVESSTNSKLVSLPELPVSTVDQKIAALVMEEMMDGACIQLGIGAMPNTVGALIAQSDLKDLGVHTEMLCDSFVDMYEAGKITGAKKTLDKGKMVYTFAMGSDKLYNFLDYNPVCASYPVHYCNDPYIIAQNNNVVAINNALEVDLYGQVASEASAGRQISGTGGQLDFIIGAFHSQGGKPIIALSSSVKKSDGSLVSRIKPGLSPGTIVTVPRSITSYVITEYGSFNLKGKSTWERAEGLINIAHPAFRDELVKAAEDAKIWLRSNKLYA</sequence>
<evidence type="ECO:0000256" key="1">
    <source>
        <dbReference type="ARBA" id="ARBA00009632"/>
    </source>
</evidence>
<dbReference type="GO" id="GO:0008775">
    <property type="term" value="F:acetate CoA-transferase activity"/>
    <property type="evidence" value="ECO:0007669"/>
    <property type="project" value="InterPro"/>
</dbReference>
<evidence type="ECO:0000259" key="5">
    <source>
        <dbReference type="Pfam" id="PF13336"/>
    </source>
</evidence>
<keyword evidence="7" id="KW-1185">Reference proteome</keyword>
<dbReference type="InterPro" id="IPR037171">
    <property type="entry name" value="NagB/RpiA_transferase-like"/>
</dbReference>
<dbReference type="Pfam" id="PF02550">
    <property type="entry name" value="AcetylCoA_hydro"/>
    <property type="match status" value="1"/>
</dbReference>
<evidence type="ECO:0000256" key="3">
    <source>
        <dbReference type="HAMAP-Rule" id="MF_03228"/>
    </source>
</evidence>
<dbReference type="InterPro" id="IPR038460">
    <property type="entry name" value="AcetylCoA_hyd_C_sf"/>
</dbReference>
<evidence type="ECO:0000313" key="6">
    <source>
        <dbReference type="EMBL" id="CFY10305.1"/>
    </source>
</evidence>
<proteinExistence type="inferred from homology"/>
<dbReference type="Pfam" id="PF13336">
    <property type="entry name" value="AcetylCoA_hyd_C"/>
    <property type="match status" value="1"/>
</dbReference>
<comment type="pathway">
    <text evidence="3">Lipid metabolism; butanoate metabolism.</text>
</comment>
<dbReference type="InterPro" id="IPR023990">
    <property type="entry name" value="Butryl-CoA_acetate_CoA_Tfrase"/>
</dbReference>
<comment type="function">
    <text evidence="3">Coenzyme A-transferase that converts butyrate to butyryl-CoA.</text>
</comment>
<accession>A0A0E4C9S8</accession>
<dbReference type="GO" id="GO:0005737">
    <property type="term" value="C:cytoplasm"/>
    <property type="evidence" value="ECO:0007669"/>
    <property type="project" value="UniProtKB-SubCell"/>
</dbReference>
<dbReference type="GO" id="GO:0019605">
    <property type="term" value="P:butyrate metabolic process"/>
    <property type="evidence" value="ECO:0007669"/>
    <property type="project" value="UniProtKB-UniRule"/>
</dbReference>
<dbReference type="UniPathway" id="UPA00863"/>
<dbReference type="Gene3D" id="3.40.1080.10">
    <property type="entry name" value="Glutaconate Coenzyme A-transferase"/>
    <property type="match status" value="1"/>
</dbReference>
<gene>
    <name evidence="6" type="ORF">2747</name>
</gene>
<feature type="domain" description="Acetyl-CoA hydrolase/transferase C-terminal" evidence="5">
    <location>
        <begin position="277"/>
        <end position="433"/>
    </location>
</feature>
<dbReference type="SUPFAM" id="SSF100950">
    <property type="entry name" value="NagB/RpiA/CoA transferase-like"/>
    <property type="match status" value="2"/>
</dbReference>
<dbReference type="EC" id="2.8.3.-" evidence="3"/>
<protein>
    <recommendedName>
        <fullName evidence="3">Probable butyrate:acetyl-CoA coenzyme A-transferase</fullName>
        <shortName evidence="3">Butyrate CoA-transferase</shortName>
        <ecNumber evidence="3">2.8.3.-</ecNumber>
    </recommendedName>
</protein>
<feature type="binding site" evidence="3">
    <location>
        <position position="318"/>
    </location>
    <ligand>
        <name>CoA</name>
        <dbReference type="ChEBI" id="CHEBI:57287"/>
    </ligand>
</feature>
<organism evidence="6 7">
    <name type="scientific">Syntrophomonas zehnderi OL-4</name>
    <dbReference type="NCBI Taxonomy" id="690567"/>
    <lineage>
        <taxon>Bacteria</taxon>
        <taxon>Bacillati</taxon>
        <taxon>Bacillota</taxon>
        <taxon>Clostridia</taxon>
        <taxon>Eubacteriales</taxon>
        <taxon>Syntrophomonadaceae</taxon>
        <taxon>Syntrophomonas</taxon>
    </lineage>
</organism>
<dbReference type="InterPro" id="IPR046433">
    <property type="entry name" value="ActCoA_hydro"/>
</dbReference>
<dbReference type="STRING" id="690567.2747"/>
<feature type="domain" description="Acetyl-CoA hydrolase/transferase N-terminal" evidence="4">
    <location>
        <begin position="5"/>
        <end position="180"/>
    </location>
</feature>
<dbReference type="PANTHER" id="PTHR21432">
    <property type="entry name" value="ACETYL-COA HYDROLASE-RELATED"/>
    <property type="match status" value="1"/>
</dbReference>
<dbReference type="GO" id="GO:0006084">
    <property type="term" value="P:acetyl-CoA metabolic process"/>
    <property type="evidence" value="ECO:0007669"/>
    <property type="project" value="UniProtKB-UniRule"/>
</dbReference>
<name>A0A0E4C9S8_9FIRM</name>
<dbReference type="Proteomes" id="UP000045545">
    <property type="component" value="Unassembled WGS sequence"/>
</dbReference>
<comment type="similarity">
    <text evidence="1 3">Belongs to the acetyl-CoA hydrolase/transferase family.</text>
</comment>
<evidence type="ECO:0000259" key="4">
    <source>
        <dbReference type="Pfam" id="PF02550"/>
    </source>
</evidence>
<dbReference type="InterPro" id="IPR003702">
    <property type="entry name" value="ActCoA_hydro_N"/>
</dbReference>
<keyword evidence="3" id="KW-0443">Lipid metabolism</keyword>
<comment type="subcellular location">
    <subcellularLocation>
        <location evidence="3">Cytoplasm</location>
    </subcellularLocation>
</comment>
<dbReference type="GO" id="GO:0006083">
    <property type="term" value="P:acetate metabolic process"/>
    <property type="evidence" value="ECO:0007669"/>
    <property type="project" value="InterPro"/>
</dbReference>